<name>A0A117LGU9_9CHLR</name>
<dbReference type="EMBL" id="LGFU01000034">
    <property type="protein sequence ID" value="KUK46375.1"/>
    <property type="molecule type" value="Genomic_DNA"/>
</dbReference>
<sequence>MESNEKSKTVKYVLLSCGVVLLVSCLCLGIVLLSGIGVSNLWPIELPVESTKAPISTPVSELPEGLAGTIAEIESQVVQIRGLENVQDVQHTMISAEELEKIVVEDFFSEYSDEDARQDVLVLSSLGLLPQDFDLKGFYEALYSEQIAGFYDEETKEIYVVQGQDFGASERLTYAHEFTHVLQDQVYGLDEGLGMNQEACEVDSEKCAAVQALVEGDASLTEILWFQTHASMKDYRDLMDMLDHLETPVLDSAPPYMSADMYFPYEKGLAFVQHLYDQGEYKSIDQAFTDPPVSTEQILHPEKYPLDIPFSVSLPDLTSQLDDTWTLFDQNVMGEWYVYLILNKAHEENFQISEETAQISAEGWGGDAYAIYLNEETDETIFIMDSLWDTTEDAGEFIDAFYQYASERWTSLSVTLSDARLWQGAEGKIAFWHQGDRTLWVMAPDNDLLAIILSELQ</sequence>
<organism evidence="2 3">
    <name type="scientific">Anaerolinea thermophila</name>
    <dbReference type="NCBI Taxonomy" id="167964"/>
    <lineage>
        <taxon>Bacteria</taxon>
        <taxon>Bacillati</taxon>
        <taxon>Chloroflexota</taxon>
        <taxon>Anaerolineae</taxon>
        <taxon>Anaerolineales</taxon>
        <taxon>Anaerolineaceae</taxon>
        <taxon>Anaerolinea</taxon>
    </lineage>
</organism>
<dbReference type="AlphaFoldDB" id="A0A117LGU9"/>
<keyword evidence="1" id="KW-0472">Membrane</keyword>
<keyword evidence="1" id="KW-1133">Transmembrane helix</keyword>
<comment type="caution">
    <text evidence="2">The sequence shown here is derived from an EMBL/GenBank/DDBJ whole genome shotgun (WGS) entry which is preliminary data.</text>
</comment>
<dbReference type="PROSITE" id="PS51257">
    <property type="entry name" value="PROKAR_LIPOPROTEIN"/>
    <property type="match status" value="1"/>
</dbReference>
<evidence type="ECO:0000313" key="2">
    <source>
        <dbReference type="EMBL" id="KUK46375.1"/>
    </source>
</evidence>
<accession>A0A117LGU9</accession>
<dbReference type="Proteomes" id="UP000064249">
    <property type="component" value="Unassembled WGS sequence"/>
</dbReference>
<keyword evidence="1" id="KW-0812">Transmembrane</keyword>
<evidence type="ECO:0000313" key="3">
    <source>
        <dbReference type="Proteomes" id="UP000064249"/>
    </source>
</evidence>
<feature type="transmembrane region" description="Helical" evidence="1">
    <location>
        <begin position="12"/>
        <end position="42"/>
    </location>
</feature>
<evidence type="ECO:0008006" key="4">
    <source>
        <dbReference type="Google" id="ProtNLM"/>
    </source>
</evidence>
<gene>
    <name evidence="2" type="ORF">XD73_0758</name>
</gene>
<proteinExistence type="predicted"/>
<reference evidence="2 3" key="1">
    <citation type="journal article" date="2015" name="MBio">
        <title>Genome-Resolved Metagenomic Analysis Reveals Roles for Candidate Phyla and Other Microbial Community Members in Biogeochemical Transformations in Oil Reservoirs.</title>
        <authorList>
            <person name="Hu P."/>
            <person name="Tom L."/>
            <person name="Singh A."/>
            <person name="Thomas B.C."/>
            <person name="Baker B.J."/>
            <person name="Piceno Y.M."/>
            <person name="Andersen G.L."/>
            <person name="Banfield J.F."/>
        </authorList>
    </citation>
    <scope>NUCLEOTIDE SEQUENCE [LARGE SCALE GENOMIC DNA]</scope>
    <source>
        <strain evidence="2">46_16</strain>
    </source>
</reference>
<protein>
    <recommendedName>
        <fullName evidence="4">DUF4157 domain-containing protein</fullName>
    </recommendedName>
</protein>
<evidence type="ECO:0000256" key="1">
    <source>
        <dbReference type="SAM" id="Phobius"/>
    </source>
</evidence>